<dbReference type="GO" id="GO:0072344">
    <property type="term" value="P:rescue of stalled ribosome"/>
    <property type="evidence" value="ECO:0007669"/>
    <property type="project" value="UniProtKB-UniRule"/>
</dbReference>
<dbReference type="FunFam" id="3.40.50.1470:FF:000001">
    <property type="entry name" value="Peptidyl-tRNA hydrolase"/>
    <property type="match status" value="1"/>
</dbReference>
<dbReference type="PANTHER" id="PTHR17224:SF1">
    <property type="entry name" value="PEPTIDYL-TRNA HYDROLASE"/>
    <property type="match status" value="1"/>
</dbReference>
<feature type="binding site" evidence="8">
    <location>
        <position position="161"/>
    </location>
    <ligand>
        <name>tRNA</name>
        <dbReference type="ChEBI" id="CHEBI:17843"/>
    </ligand>
</feature>
<reference evidence="12 13" key="1">
    <citation type="journal article" date="2020" name="Biotechnol. Biofuels">
        <title>New insights from the biogas microbiome by comprehensive genome-resolved metagenomics of nearly 1600 species originating from multiple anaerobic digesters.</title>
        <authorList>
            <person name="Campanaro S."/>
            <person name="Treu L."/>
            <person name="Rodriguez-R L.M."/>
            <person name="Kovalovszki A."/>
            <person name="Ziels R.M."/>
            <person name="Maus I."/>
            <person name="Zhu X."/>
            <person name="Kougias P.G."/>
            <person name="Basile A."/>
            <person name="Luo G."/>
            <person name="Schluter A."/>
            <person name="Konstantinidis K.T."/>
            <person name="Angelidaki I."/>
        </authorList>
    </citation>
    <scope>NUCLEOTIDE SEQUENCE [LARGE SCALE GENOMIC DNA]</scope>
    <source>
        <strain evidence="12">AS23ysBPME_344</strain>
    </source>
</reference>
<evidence type="ECO:0000313" key="13">
    <source>
        <dbReference type="Proteomes" id="UP000568696"/>
    </source>
</evidence>
<comment type="subunit">
    <text evidence="8">Monomer.</text>
</comment>
<evidence type="ECO:0000256" key="6">
    <source>
        <dbReference type="ARBA" id="ARBA00048707"/>
    </source>
</evidence>
<dbReference type="PANTHER" id="PTHR17224">
    <property type="entry name" value="PEPTIDYL-TRNA HYDROLASE"/>
    <property type="match status" value="1"/>
</dbReference>
<comment type="function">
    <text evidence="8">Catalyzes the release of premature peptidyl moieties from peptidyl-tRNA molecules trapped in stalled 50S ribosomal subunits, and thus maintains levels of free tRNAs and 50S ribosomes.</text>
</comment>
<feature type="region of interest" description="Disordered" evidence="11">
    <location>
        <begin position="1"/>
        <end position="23"/>
    </location>
</feature>
<dbReference type="PROSITE" id="PS01195">
    <property type="entry name" value="PEPT_TRNA_HYDROL_1"/>
    <property type="match status" value="1"/>
</dbReference>
<proteinExistence type="inferred from homology"/>
<feature type="binding site" evidence="8">
    <location>
        <position position="113"/>
    </location>
    <ligand>
        <name>tRNA</name>
        <dbReference type="ChEBI" id="CHEBI:17843"/>
    </ligand>
</feature>
<keyword evidence="8" id="KW-0963">Cytoplasm</keyword>
<comment type="caution">
    <text evidence="12">The sequence shown here is derived from an EMBL/GenBank/DDBJ whole genome shotgun (WGS) entry which is preliminary data.</text>
</comment>
<dbReference type="PROSITE" id="PS01196">
    <property type="entry name" value="PEPT_TRNA_HYDROL_2"/>
    <property type="match status" value="1"/>
</dbReference>
<evidence type="ECO:0000256" key="9">
    <source>
        <dbReference type="RuleBase" id="RU000673"/>
    </source>
</evidence>
<feature type="binding site" evidence="8">
    <location>
        <position position="115"/>
    </location>
    <ligand>
        <name>tRNA</name>
        <dbReference type="ChEBI" id="CHEBI:17843"/>
    </ligand>
</feature>
<dbReference type="Proteomes" id="UP000568696">
    <property type="component" value="Unassembled WGS sequence"/>
</dbReference>
<gene>
    <name evidence="8" type="primary">pth</name>
    <name evidence="12" type="ORF">GX356_02315</name>
</gene>
<dbReference type="CDD" id="cd00462">
    <property type="entry name" value="PTH"/>
    <property type="match status" value="1"/>
</dbReference>
<dbReference type="EC" id="3.1.1.29" evidence="1 8"/>
<sequence length="222" mass="23844">MLSARPARRRAPPTTSNSHSPCNASDLLVRGVSPFLCQTGRVTDSPLLIVGLGNPGAKYADTRHNIGVMLLDELASRISPAPASFAVHKRTNTEVAEVRHQGRRLVLARTRGYMNVSGGPVKALATFFKIPPADIIVAHDELELDFGQVRLRLGGGDHGHNGLKSVSKSLGTKDYQRLALGIGRPPGRMDPAAFVLKPFSRQEAGDLPFLLADAADEIEKSL</sequence>
<evidence type="ECO:0000256" key="4">
    <source>
        <dbReference type="ARBA" id="ARBA00022884"/>
    </source>
</evidence>
<dbReference type="AlphaFoldDB" id="A0A7X8MU40"/>
<keyword evidence="3 8" id="KW-0378">Hydrolase</keyword>
<dbReference type="GO" id="GO:0004045">
    <property type="term" value="F:peptidyl-tRNA hydrolase activity"/>
    <property type="evidence" value="ECO:0007669"/>
    <property type="project" value="UniProtKB-UniRule"/>
</dbReference>
<keyword evidence="4 8" id="KW-0694">RNA-binding</keyword>
<feature type="binding site" evidence="8">
    <location>
        <position position="59"/>
    </location>
    <ligand>
        <name>tRNA</name>
        <dbReference type="ChEBI" id="CHEBI:17843"/>
    </ligand>
</feature>
<protein>
    <recommendedName>
        <fullName evidence="7 8">Peptidyl-tRNA hydrolase</fullName>
        <shortName evidence="8">Pth</shortName>
        <ecNumber evidence="1 8">3.1.1.29</ecNumber>
    </recommendedName>
</protein>
<evidence type="ECO:0000256" key="1">
    <source>
        <dbReference type="ARBA" id="ARBA00013260"/>
    </source>
</evidence>
<feature type="compositionally biased region" description="Basic residues" evidence="11">
    <location>
        <begin position="1"/>
        <end position="11"/>
    </location>
</feature>
<evidence type="ECO:0000256" key="3">
    <source>
        <dbReference type="ARBA" id="ARBA00022801"/>
    </source>
</evidence>
<evidence type="ECO:0000256" key="10">
    <source>
        <dbReference type="RuleBase" id="RU004320"/>
    </source>
</evidence>
<feature type="site" description="Stabilizes the basic form of H active site to accept a proton" evidence="8">
    <location>
        <position position="140"/>
    </location>
</feature>
<accession>A0A7X8MU40</accession>
<comment type="catalytic activity">
    <reaction evidence="6 8 9">
        <text>an N-acyl-L-alpha-aminoacyl-tRNA + H2O = an N-acyl-L-amino acid + a tRNA + H(+)</text>
        <dbReference type="Rhea" id="RHEA:54448"/>
        <dbReference type="Rhea" id="RHEA-COMP:10123"/>
        <dbReference type="Rhea" id="RHEA-COMP:13883"/>
        <dbReference type="ChEBI" id="CHEBI:15377"/>
        <dbReference type="ChEBI" id="CHEBI:15378"/>
        <dbReference type="ChEBI" id="CHEBI:59874"/>
        <dbReference type="ChEBI" id="CHEBI:78442"/>
        <dbReference type="ChEBI" id="CHEBI:138191"/>
        <dbReference type="EC" id="3.1.1.29"/>
    </reaction>
</comment>
<dbReference type="SUPFAM" id="SSF53178">
    <property type="entry name" value="Peptidyl-tRNA hydrolase-like"/>
    <property type="match status" value="1"/>
</dbReference>
<dbReference type="Pfam" id="PF01195">
    <property type="entry name" value="Pept_tRNA_hydro"/>
    <property type="match status" value="1"/>
</dbReference>
<comment type="subcellular location">
    <subcellularLocation>
        <location evidence="8">Cytoplasm</location>
    </subcellularLocation>
</comment>
<dbReference type="InterPro" id="IPR001328">
    <property type="entry name" value="Pept_tRNA_hydro"/>
</dbReference>
<evidence type="ECO:0000256" key="8">
    <source>
        <dbReference type="HAMAP-Rule" id="MF_00083"/>
    </source>
</evidence>
<evidence type="ECO:0000313" key="12">
    <source>
        <dbReference type="EMBL" id="NLP38546.1"/>
    </source>
</evidence>
<dbReference type="NCBIfam" id="TIGR00447">
    <property type="entry name" value="pth"/>
    <property type="match status" value="1"/>
</dbReference>
<dbReference type="HAMAP" id="MF_00083">
    <property type="entry name" value="Pept_tRNA_hydro_bact"/>
    <property type="match status" value="1"/>
</dbReference>
<dbReference type="InterPro" id="IPR036416">
    <property type="entry name" value="Pept_tRNA_hydro_sf"/>
</dbReference>
<evidence type="ECO:0000256" key="5">
    <source>
        <dbReference type="ARBA" id="ARBA00038063"/>
    </source>
</evidence>
<dbReference type="Gene3D" id="3.40.50.1470">
    <property type="entry name" value="Peptidyl-tRNA hydrolase"/>
    <property type="match status" value="1"/>
</dbReference>
<dbReference type="GO" id="GO:0006515">
    <property type="term" value="P:protein quality control for misfolded or incompletely synthesized proteins"/>
    <property type="evidence" value="ECO:0007669"/>
    <property type="project" value="UniProtKB-UniRule"/>
</dbReference>
<feature type="site" description="Discriminates between blocked and unblocked aminoacyl-tRNA" evidence="8">
    <location>
        <position position="54"/>
    </location>
</feature>
<dbReference type="EMBL" id="JAAYSN010000051">
    <property type="protein sequence ID" value="NLP38546.1"/>
    <property type="molecule type" value="Genomic_DNA"/>
</dbReference>
<keyword evidence="2 8" id="KW-0820">tRNA-binding</keyword>
<dbReference type="GO" id="GO:0005737">
    <property type="term" value="C:cytoplasm"/>
    <property type="evidence" value="ECO:0007669"/>
    <property type="project" value="UniProtKB-SubCell"/>
</dbReference>
<name>A0A7X8MU40_9CORY</name>
<organism evidence="12 13">
    <name type="scientific">Corynebacterium pollutisoli</name>
    <dbReference type="NCBI Taxonomy" id="1610489"/>
    <lineage>
        <taxon>Bacteria</taxon>
        <taxon>Bacillati</taxon>
        <taxon>Actinomycetota</taxon>
        <taxon>Actinomycetes</taxon>
        <taxon>Mycobacteriales</taxon>
        <taxon>Corynebacteriaceae</taxon>
        <taxon>Corynebacterium</taxon>
    </lineage>
</organism>
<evidence type="ECO:0000256" key="11">
    <source>
        <dbReference type="SAM" id="MobiDB-lite"/>
    </source>
</evidence>
<comment type="similarity">
    <text evidence="5 8 10">Belongs to the PTH family.</text>
</comment>
<dbReference type="GO" id="GO:0000049">
    <property type="term" value="F:tRNA binding"/>
    <property type="evidence" value="ECO:0007669"/>
    <property type="project" value="UniProtKB-UniRule"/>
</dbReference>
<comment type="function">
    <text evidence="8">Hydrolyzes ribosome-free peptidyl-tRNAs (with 1 or more amino acids incorporated), which drop off the ribosome during protein synthesis, or as a result of ribosome stalling.</text>
</comment>
<evidence type="ECO:0000256" key="2">
    <source>
        <dbReference type="ARBA" id="ARBA00022555"/>
    </source>
</evidence>
<dbReference type="InterPro" id="IPR018171">
    <property type="entry name" value="Pept_tRNA_hydro_CS"/>
</dbReference>
<evidence type="ECO:0000256" key="7">
    <source>
        <dbReference type="ARBA" id="ARBA00050038"/>
    </source>
</evidence>
<feature type="compositionally biased region" description="Polar residues" evidence="11">
    <location>
        <begin position="14"/>
        <end position="23"/>
    </location>
</feature>
<feature type="active site" description="Proton acceptor" evidence="8">
    <location>
        <position position="64"/>
    </location>
</feature>